<dbReference type="GO" id="GO:0007165">
    <property type="term" value="P:signal transduction"/>
    <property type="evidence" value="ECO:0007669"/>
    <property type="project" value="InterPro"/>
</dbReference>
<gene>
    <name evidence="2" type="ORF">FS935_04150</name>
</gene>
<dbReference type="InterPro" id="IPR002545">
    <property type="entry name" value="CheW-lke_dom"/>
</dbReference>
<organism evidence="2 3">
    <name type="scientific">Metabacillus litoralis</name>
    <dbReference type="NCBI Taxonomy" id="152268"/>
    <lineage>
        <taxon>Bacteria</taxon>
        <taxon>Bacillati</taxon>
        <taxon>Bacillota</taxon>
        <taxon>Bacilli</taxon>
        <taxon>Bacillales</taxon>
        <taxon>Bacillaceae</taxon>
        <taxon>Metabacillus</taxon>
    </lineage>
</organism>
<dbReference type="SMART" id="SM00260">
    <property type="entry name" value="CheW"/>
    <property type="match status" value="1"/>
</dbReference>
<dbReference type="GO" id="GO:0006935">
    <property type="term" value="P:chemotaxis"/>
    <property type="evidence" value="ECO:0007669"/>
    <property type="project" value="InterPro"/>
</dbReference>
<keyword evidence="3" id="KW-1185">Reference proteome</keyword>
<proteinExistence type="predicted"/>
<feature type="domain" description="CheW-like" evidence="1">
    <location>
        <begin position="4"/>
        <end position="144"/>
    </location>
</feature>
<dbReference type="Proteomes" id="UP000321363">
    <property type="component" value="Unassembled WGS sequence"/>
</dbReference>
<sequence>MMELSKVVVFREGNEEYGLPIQHVISIEKLEDINVIPNMPYYMKGVVKVRGELIPVLDTNRILYHQDSIIDEQTTKLIVVHSEELSAALIVKEAKEILDIEEEQLKSISVGAFQATKYFTAVASIEDRLITIIDPNLLIAGLEGIAIVKEEIVSHQ</sequence>
<dbReference type="PANTHER" id="PTHR22617:SF23">
    <property type="entry name" value="CHEMOTAXIS PROTEIN CHEW"/>
    <property type="match status" value="1"/>
</dbReference>
<dbReference type="AlphaFoldDB" id="A0A5C6WAD7"/>
<comment type="caution">
    <text evidence="2">The sequence shown here is derived from an EMBL/GenBank/DDBJ whole genome shotgun (WGS) entry which is preliminary data.</text>
</comment>
<dbReference type="Pfam" id="PF01584">
    <property type="entry name" value="CheW"/>
    <property type="match status" value="1"/>
</dbReference>
<dbReference type="EMBL" id="VOQF01000001">
    <property type="protein sequence ID" value="TXC93480.1"/>
    <property type="molecule type" value="Genomic_DNA"/>
</dbReference>
<evidence type="ECO:0000313" key="2">
    <source>
        <dbReference type="EMBL" id="TXC93480.1"/>
    </source>
</evidence>
<dbReference type="InterPro" id="IPR036061">
    <property type="entry name" value="CheW-like_dom_sf"/>
</dbReference>
<name>A0A5C6WAD7_9BACI</name>
<accession>A0A5C6WAD7</accession>
<protein>
    <submittedName>
        <fullName evidence="2">Chemotaxis protein CheW</fullName>
    </submittedName>
</protein>
<evidence type="ECO:0000313" key="3">
    <source>
        <dbReference type="Proteomes" id="UP000321363"/>
    </source>
</evidence>
<dbReference type="SUPFAM" id="SSF50341">
    <property type="entry name" value="CheW-like"/>
    <property type="match status" value="1"/>
</dbReference>
<dbReference type="OrthoDB" id="9787997at2"/>
<dbReference type="GO" id="GO:0005829">
    <property type="term" value="C:cytosol"/>
    <property type="evidence" value="ECO:0007669"/>
    <property type="project" value="TreeGrafter"/>
</dbReference>
<dbReference type="PROSITE" id="PS50851">
    <property type="entry name" value="CHEW"/>
    <property type="match status" value="1"/>
</dbReference>
<reference evidence="2 3" key="1">
    <citation type="journal article" date="2005" name="Int. J. Syst. Evol. Microbiol.">
        <title>Bacillus litoralis sp. nov., isolated from a tidal flat of the Yellow Sea in Korea.</title>
        <authorList>
            <person name="Yoon J.H."/>
            <person name="Oh T.K."/>
        </authorList>
    </citation>
    <scope>NUCLEOTIDE SEQUENCE [LARGE SCALE GENOMIC DNA]</scope>
    <source>
        <strain evidence="2 3">SW-211</strain>
    </source>
</reference>
<evidence type="ECO:0000259" key="1">
    <source>
        <dbReference type="PROSITE" id="PS50851"/>
    </source>
</evidence>
<dbReference type="PANTHER" id="PTHR22617">
    <property type="entry name" value="CHEMOTAXIS SENSOR HISTIDINE KINASE-RELATED"/>
    <property type="match status" value="1"/>
</dbReference>
<dbReference type="InterPro" id="IPR039315">
    <property type="entry name" value="CheW"/>
</dbReference>
<dbReference type="Gene3D" id="2.40.50.180">
    <property type="entry name" value="CheA-289, Domain 4"/>
    <property type="match status" value="1"/>
</dbReference>
<dbReference type="Gene3D" id="2.30.30.40">
    <property type="entry name" value="SH3 Domains"/>
    <property type="match status" value="1"/>
</dbReference>